<accession>A0A381Z2M7</accession>
<keyword evidence="2" id="KW-0472">Membrane</keyword>
<feature type="transmembrane region" description="Helical" evidence="2">
    <location>
        <begin position="32"/>
        <end position="51"/>
    </location>
</feature>
<evidence type="ECO:0000313" key="3">
    <source>
        <dbReference type="EMBL" id="SVA82997.1"/>
    </source>
</evidence>
<reference evidence="3" key="1">
    <citation type="submission" date="2018-05" db="EMBL/GenBank/DDBJ databases">
        <authorList>
            <person name="Lanie J.A."/>
            <person name="Ng W.-L."/>
            <person name="Kazmierczak K.M."/>
            <person name="Andrzejewski T.M."/>
            <person name="Davidsen T.M."/>
            <person name="Wayne K.J."/>
            <person name="Tettelin H."/>
            <person name="Glass J.I."/>
            <person name="Rusch D."/>
            <person name="Podicherti R."/>
            <person name="Tsui H.-C.T."/>
            <person name="Winkler M.E."/>
        </authorList>
    </citation>
    <scope>NUCLEOTIDE SEQUENCE</scope>
</reference>
<proteinExistence type="predicted"/>
<keyword evidence="2" id="KW-0812">Transmembrane</keyword>
<sequence>MSENIKIFVGLLVPAATIVAFFFSVFSENYVLGMFLSIFGISSWLIFTLVVKSSWHQITGSLIIVFGVLLALSVFLDAGLERNMFGGLNFLSKGIAYSTILLFFSVLLGVLFKNMAPNISTSNAQKSSRKPVDSSTKNNNDLEKDEDDADLSNYYAEDDPDYLDYDDTYFPGYEEYFQEGYEE</sequence>
<organism evidence="3">
    <name type="scientific">marine metagenome</name>
    <dbReference type="NCBI Taxonomy" id="408172"/>
    <lineage>
        <taxon>unclassified sequences</taxon>
        <taxon>metagenomes</taxon>
        <taxon>ecological metagenomes</taxon>
    </lineage>
</organism>
<dbReference type="AlphaFoldDB" id="A0A381Z2M7"/>
<evidence type="ECO:0000256" key="1">
    <source>
        <dbReference type="SAM" id="MobiDB-lite"/>
    </source>
</evidence>
<protein>
    <submittedName>
        <fullName evidence="3">Uncharacterized protein</fullName>
    </submittedName>
</protein>
<feature type="transmembrane region" description="Helical" evidence="2">
    <location>
        <begin position="58"/>
        <end position="75"/>
    </location>
</feature>
<evidence type="ECO:0000256" key="2">
    <source>
        <dbReference type="SAM" id="Phobius"/>
    </source>
</evidence>
<feature type="compositionally biased region" description="Acidic residues" evidence="1">
    <location>
        <begin position="143"/>
        <end position="164"/>
    </location>
</feature>
<feature type="region of interest" description="Disordered" evidence="1">
    <location>
        <begin position="122"/>
        <end position="164"/>
    </location>
</feature>
<keyword evidence="2" id="KW-1133">Transmembrane helix</keyword>
<feature type="transmembrane region" description="Helical" evidence="2">
    <location>
        <begin position="95"/>
        <end position="112"/>
    </location>
</feature>
<feature type="transmembrane region" description="Helical" evidence="2">
    <location>
        <begin position="7"/>
        <end position="26"/>
    </location>
</feature>
<name>A0A381Z2M7_9ZZZZ</name>
<dbReference type="EMBL" id="UINC01019582">
    <property type="protein sequence ID" value="SVA82997.1"/>
    <property type="molecule type" value="Genomic_DNA"/>
</dbReference>
<gene>
    <name evidence="3" type="ORF">METZ01_LOCUS135851</name>
</gene>